<feature type="signal peptide" evidence="1">
    <location>
        <begin position="1"/>
        <end position="19"/>
    </location>
</feature>
<evidence type="ECO:0000256" key="1">
    <source>
        <dbReference type="SAM" id="SignalP"/>
    </source>
</evidence>
<organism evidence="2 3">
    <name type="scientific">Ameca splendens</name>
    <dbReference type="NCBI Taxonomy" id="208324"/>
    <lineage>
        <taxon>Eukaryota</taxon>
        <taxon>Metazoa</taxon>
        <taxon>Chordata</taxon>
        <taxon>Craniata</taxon>
        <taxon>Vertebrata</taxon>
        <taxon>Euteleostomi</taxon>
        <taxon>Actinopterygii</taxon>
        <taxon>Neopterygii</taxon>
        <taxon>Teleostei</taxon>
        <taxon>Neoteleostei</taxon>
        <taxon>Acanthomorphata</taxon>
        <taxon>Ovalentaria</taxon>
        <taxon>Atherinomorphae</taxon>
        <taxon>Cyprinodontiformes</taxon>
        <taxon>Goodeidae</taxon>
        <taxon>Ameca</taxon>
    </lineage>
</organism>
<protein>
    <submittedName>
        <fullName evidence="2">Uncharacterized protein</fullName>
    </submittedName>
</protein>
<keyword evidence="3" id="KW-1185">Reference proteome</keyword>
<evidence type="ECO:0000313" key="2">
    <source>
        <dbReference type="EMBL" id="MEQ2312644.1"/>
    </source>
</evidence>
<sequence length="117" mass="12697">MRVVVHQVFFYFPLVRVLGLFDDPPQVSSGGAVKSFVPHLEGQASSSNQGLDFLCHPGLPVWKDPDASALCDVIHTAPDVEGGQTRYVYPGPVLQKCSAPCMEHSLAAGREHLKARL</sequence>
<evidence type="ECO:0000313" key="3">
    <source>
        <dbReference type="Proteomes" id="UP001469553"/>
    </source>
</evidence>
<dbReference type="EMBL" id="JAHRIP010079728">
    <property type="protein sequence ID" value="MEQ2312644.1"/>
    <property type="molecule type" value="Genomic_DNA"/>
</dbReference>
<keyword evidence="1" id="KW-0732">Signal</keyword>
<proteinExistence type="predicted"/>
<comment type="caution">
    <text evidence="2">The sequence shown here is derived from an EMBL/GenBank/DDBJ whole genome shotgun (WGS) entry which is preliminary data.</text>
</comment>
<reference evidence="2 3" key="1">
    <citation type="submission" date="2021-06" db="EMBL/GenBank/DDBJ databases">
        <authorList>
            <person name="Palmer J.M."/>
        </authorList>
    </citation>
    <scope>NUCLEOTIDE SEQUENCE [LARGE SCALE GENOMIC DNA]</scope>
    <source>
        <strain evidence="2 3">AS_MEX2019</strain>
        <tissue evidence="2">Muscle</tissue>
    </source>
</reference>
<dbReference type="Proteomes" id="UP001469553">
    <property type="component" value="Unassembled WGS sequence"/>
</dbReference>
<accession>A0ABV1A271</accession>
<feature type="chain" id="PRO_5047378852" evidence="1">
    <location>
        <begin position="20"/>
        <end position="117"/>
    </location>
</feature>
<name>A0ABV1A271_9TELE</name>
<gene>
    <name evidence="2" type="ORF">AMECASPLE_033296</name>
</gene>